<evidence type="ECO:0000313" key="2">
    <source>
        <dbReference type="EMBL" id="KAK3388765.1"/>
    </source>
</evidence>
<gene>
    <name evidence="2" type="ORF">B0T20DRAFT_102423</name>
</gene>
<evidence type="ECO:0000313" key="3">
    <source>
        <dbReference type="Proteomes" id="UP001281003"/>
    </source>
</evidence>
<comment type="caution">
    <text evidence="2">The sequence shown here is derived from an EMBL/GenBank/DDBJ whole genome shotgun (WGS) entry which is preliminary data.</text>
</comment>
<sequence>MVQESTACVPYISAVKKGRRRNIFISLACSHFLIEIFTKDLENLFQFPLIGKARGIRRKSGPGTASYPRSTTAPITPLFPHFFSATSFCSAIQVTILLKTDGKKAGFERQSIRGTWIDNSSLVFSPPVAWLGCNISRSTLSKPGTICRSTSSQSLSGFFLSRRDWTHLVDRQTNEATFTTKGPAGRISKTEEGKQKGRVSQRPEASNVGFRQATAKLGKPFSPKAAPRLTTHPRRSLSRLADLATPERLIIVTRPDQTRTLPYISFGVSQLPTLLGPTCFRLSTFDFALTTQRQSKPQPQPISSRNLRVANTLPFPVFVQVRFQ</sequence>
<name>A0AAE0U313_SORBR</name>
<dbReference type="AlphaFoldDB" id="A0AAE0U313"/>
<proteinExistence type="predicted"/>
<keyword evidence="3" id="KW-1185">Reference proteome</keyword>
<evidence type="ECO:0000256" key="1">
    <source>
        <dbReference type="SAM" id="MobiDB-lite"/>
    </source>
</evidence>
<accession>A0AAE0U313</accession>
<protein>
    <submittedName>
        <fullName evidence="2">Uncharacterized protein</fullName>
    </submittedName>
</protein>
<feature type="region of interest" description="Disordered" evidence="1">
    <location>
        <begin position="179"/>
        <end position="207"/>
    </location>
</feature>
<reference evidence="2" key="1">
    <citation type="journal article" date="2023" name="Mol. Phylogenet. Evol.">
        <title>Genome-scale phylogeny and comparative genomics of the fungal order Sordariales.</title>
        <authorList>
            <person name="Hensen N."/>
            <person name="Bonometti L."/>
            <person name="Westerberg I."/>
            <person name="Brannstrom I.O."/>
            <person name="Guillou S."/>
            <person name="Cros-Aarteil S."/>
            <person name="Calhoun S."/>
            <person name="Haridas S."/>
            <person name="Kuo A."/>
            <person name="Mondo S."/>
            <person name="Pangilinan J."/>
            <person name="Riley R."/>
            <person name="LaButti K."/>
            <person name="Andreopoulos B."/>
            <person name="Lipzen A."/>
            <person name="Chen C."/>
            <person name="Yan M."/>
            <person name="Daum C."/>
            <person name="Ng V."/>
            <person name="Clum A."/>
            <person name="Steindorff A."/>
            <person name="Ohm R.A."/>
            <person name="Martin F."/>
            <person name="Silar P."/>
            <person name="Natvig D.O."/>
            <person name="Lalanne C."/>
            <person name="Gautier V."/>
            <person name="Ament-Velasquez S.L."/>
            <person name="Kruys A."/>
            <person name="Hutchinson M.I."/>
            <person name="Powell A.J."/>
            <person name="Barry K."/>
            <person name="Miller A.N."/>
            <person name="Grigoriev I.V."/>
            <person name="Debuchy R."/>
            <person name="Gladieux P."/>
            <person name="Hiltunen Thoren M."/>
            <person name="Johannesson H."/>
        </authorList>
    </citation>
    <scope>NUCLEOTIDE SEQUENCE</scope>
    <source>
        <strain evidence="2">FGSC 1904</strain>
    </source>
</reference>
<dbReference type="EMBL" id="JAUTDP010000015">
    <property type="protein sequence ID" value="KAK3388765.1"/>
    <property type="molecule type" value="Genomic_DNA"/>
</dbReference>
<dbReference type="Proteomes" id="UP001281003">
    <property type="component" value="Unassembled WGS sequence"/>
</dbReference>
<reference evidence="2" key="2">
    <citation type="submission" date="2023-07" db="EMBL/GenBank/DDBJ databases">
        <authorList>
            <consortium name="Lawrence Berkeley National Laboratory"/>
            <person name="Haridas S."/>
            <person name="Hensen N."/>
            <person name="Bonometti L."/>
            <person name="Westerberg I."/>
            <person name="Brannstrom I.O."/>
            <person name="Guillou S."/>
            <person name="Cros-Aarteil S."/>
            <person name="Calhoun S."/>
            <person name="Kuo A."/>
            <person name="Mondo S."/>
            <person name="Pangilinan J."/>
            <person name="Riley R."/>
            <person name="LaButti K."/>
            <person name="Andreopoulos B."/>
            <person name="Lipzen A."/>
            <person name="Chen C."/>
            <person name="Yanf M."/>
            <person name="Daum C."/>
            <person name="Ng V."/>
            <person name="Clum A."/>
            <person name="Steindorff A."/>
            <person name="Ohm R."/>
            <person name="Martin F."/>
            <person name="Silar P."/>
            <person name="Natvig D."/>
            <person name="Lalanne C."/>
            <person name="Gautier V."/>
            <person name="Ament-velasquez S.L."/>
            <person name="Kruys A."/>
            <person name="Hutchinson M.I."/>
            <person name="Powell A.J."/>
            <person name="Barry K."/>
            <person name="Miller A.N."/>
            <person name="Grigoriev I.V."/>
            <person name="Debuchy R."/>
            <person name="Gladieux P."/>
            <person name="Thoren M.H."/>
            <person name="Johannesson H."/>
        </authorList>
    </citation>
    <scope>NUCLEOTIDE SEQUENCE</scope>
    <source>
        <strain evidence="2">FGSC 1904</strain>
    </source>
</reference>
<organism evidence="2 3">
    <name type="scientific">Sordaria brevicollis</name>
    <dbReference type="NCBI Taxonomy" id="83679"/>
    <lineage>
        <taxon>Eukaryota</taxon>
        <taxon>Fungi</taxon>
        <taxon>Dikarya</taxon>
        <taxon>Ascomycota</taxon>
        <taxon>Pezizomycotina</taxon>
        <taxon>Sordariomycetes</taxon>
        <taxon>Sordariomycetidae</taxon>
        <taxon>Sordariales</taxon>
        <taxon>Sordariaceae</taxon>
        <taxon>Sordaria</taxon>
    </lineage>
</organism>